<proteinExistence type="predicted"/>
<dbReference type="Gene3D" id="2.60.40.10">
    <property type="entry name" value="Immunoglobulins"/>
    <property type="match status" value="2"/>
</dbReference>
<name>A0AAF0GJZ4_9CAUD</name>
<dbReference type="EMBL" id="OQ709222">
    <property type="protein sequence ID" value="WGH21929.1"/>
    <property type="molecule type" value="Genomic_DNA"/>
</dbReference>
<evidence type="ECO:0000313" key="1">
    <source>
        <dbReference type="EMBL" id="WGH21929.1"/>
    </source>
</evidence>
<protein>
    <submittedName>
        <fullName evidence="1">Minor tail protein</fullName>
    </submittedName>
</protein>
<dbReference type="Pfam" id="PF25788">
    <property type="entry name" value="Ig_Rha78A_N"/>
    <property type="match status" value="1"/>
</dbReference>
<evidence type="ECO:0000313" key="2">
    <source>
        <dbReference type="Proteomes" id="UP001242841"/>
    </source>
</evidence>
<sequence length="845" mass="91944">MGRFIRRPTGNVNYGTVTNVVGSSDGSNTLGDNNNSSGKQFVADSGSVLLFATPFSKAASIPAGRDIIALRAGHVQRNGGIFGIYNGWPQTRLRFKAVRADESTAYKPDGYSDNARTIEGPPMFKPGVGGPGVWDEASITTASLDIGSRGNEGAVWCWALEAYIAVVYSEPVAVPSNHYPANGATISTSSVNFSADANVTQIEQPVQVKFEVSMDPTFTTNVNSYTGGMQSNPGAGQRSSVDSGPNKAVYTNLGPGTWSMRSKGIDAWGRESAWSATTTFTIAHAALPVPSLVAPAAGSTVVSPYALRRANIPVTPSGERKVGVLFQYSKTADFSSGVVAWANVAGGRFDAGDVGYDPQPDAKTAAGLYGYKVSPDDPSQYLSQGTWSGRARTVDRWGQFSAWSPVVTFTVTHKPVAANVQPKADKKFDQNLQVVTWTLSDPWTDDQQTAYRMIVTTMSGTVIQDTGKVNSSAPQAVMNVGSPRLQEQLKYTIQLWDLDGVPGDSLAPNTFIMSKAPVITLPYPAAGEQIITGQPSLAWSNVFARPDVTQKSYEIKFIDSATGVIVYQTGVIVSSATNWAAPRSILKNLTNLQLSLTVTDSDDLPATLLRNFSTNFVRPAKVTAFVEPADFRSNGYVTVNFPYAEPDPFFIEHRIYRRLDGETEWTFAGAVEDVSLRTFRDWQVHGNGLFQYTVTQTADRYGSVVESAFEEDSIFHLLISEDYWLLDPEDEFNNIKLYAVTADQFTDESERAEFNIIGKGRHINEGTHLGVTGSLTVAIRPRSGVTCREQLDQLREAKRRRARILMRDPFGIVTPIAIQDVDTERMAGMGTEEFGNITLPYKEVY</sequence>
<reference evidence="1" key="1">
    <citation type="submission" date="2023-03" db="EMBL/GenBank/DDBJ databases">
        <authorList>
            <person name="Aguilar E."/>
            <person name="Antigua R."/>
            <person name="Antonino C."/>
            <person name="Bisram R."/>
            <person name="Chen J."/>
            <person name="Davilmar B."/>
            <person name="Del R.K."/>
            <person name="Germosen J."/>
            <person name="Hernandez J."/>
            <person name="Kelloggs L."/>
            <person name="Lema C."/>
            <person name="Li J."/>
            <person name="Melendez A."/>
            <person name="Mohammed I."/>
            <person name="Ryan A."/>
            <person name="Singh S."/>
            <person name="Tariq H."/>
            <person name="Golebiewska U.P."/>
            <person name="Russell D.A."/>
            <person name="Jacobs-Sera D."/>
            <person name="Hatfull G.F."/>
        </authorList>
    </citation>
    <scope>NUCLEOTIDE SEQUENCE</scope>
</reference>
<dbReference type="Proteomes" id="UP001242841">
    <property type="component" value="Segment"/>
</dbReference>
<gene>
    <name evidence="1" type="primary">45</name>
    <name evidence="1" type="ORF">SEA_TROGGLEHUMPER_45</name>
</gene>
<keyword evidence="2" id="KW-1185">Reference proteome</keyword>
<dbReference type="InterPro" id="IPR013783">
    <property type="entry name" value="Ig-like_fold"/>
</dbReference>
<organism evidence="1 2">
    <name type="scientific">Rhodococcus phage Trogglehumper</name>
    <dbReference type="NCBI Taxonomy" id="3038381"/>
    <lineage>
        <taxon>Viruses</taxon>
        <taxon>Duplodnaviria</taxon>
        <taxon>Heunggongvirae</taxon>
        <taxon>Uroviricota</taxon>
        <taxon>Caudoviricetes</taxon>
        <taxon>Caudoviricetes incertae sedis</taxon>
        <taxon>Trogglehumpervirus</taxon>
        <taxon>Trogglehumpervirus trogglehumper</taxon>
    </lineage>
</organism>
<accession>A0AAF0GJZ4</accession>